<comment type="caution">
    <text evidence="2">The sequence shown here is derived from an EMBL/GenBank/DDBJ whole genome shotgun (WGS) entry which is preliminary data.</text>
</comment>
<proteinExistence type="predicted"/>
<dbReference type="EMBL" id="QPFP01000222">
    <property type="protein sequence ID" value="TEB18852.1"/>
    <property type="molecule type" value="Genomic_DNA"/>
</dbReference>
<feature type="region of interest" description="Disordered" evidence="1">
    <location>
        <begin position="22"/>
        <end position="92"/>
    </location>
</feature>
<feature type="compositionally biased region" description="Basic and acidic residues" evidence="1">
    <location>
        <begin position="37"/>
        <end position="66"/>
    </location>
</feature>
<reference evidence="2 3" key="1">
    <citation type="journal article" date="2019" name="Nat. Ecol. Evol.">
        <title>Megaphylogeny resolves global patterns of mushroom evolution.</title>
        <authorList>
            <person name="Varga T."/>
            <person name="Krizsan K."/>
            <person name="Foldi C."/>
            <person name="Dima B."/>
            <person name="Sanchez-Garcia M."/>
            <person name="Sanchez-Ramirez S."/>
            <person name="Szollosi G.J."/>
            <person name="Szarkandi J.G."/>
            <person name="Papp V."/>
            <person name="Albert L."/>
            <person name="Andreopoulos W."/>
            <person name="Angelini C."/>
            <person name="Antonin V."/>
            <person name="Barry K.W."/>
            <person name="Bougher N.L."/>
            <person name="Buchanan P."/>
            <person name="Buyck B."/>
            <person name="Bense V."/>
            <person name="Catcheside P."/>
            <person name="Chovatia M."/>
            <person name="Cooper J."/>
            <person name="Damon W."/>
            <person name="Desjardin D."/>
            <person name="Finy P."/>
            <person name="Geml J."/>
            <person name="Haridas S."/>
            <person name="Hughes K."/>
            <person name="Justo A."/>
            <person name="Karasinski D."/>
            <person name="Kautmanova I."/>
            <person name="Kiss B."/>
            <person name="Kocsube S."/>
            <person name="Kotiranta H."/>
            <person name="LaButti K.M."/>
            <person name="Lechner B.E."/>
            <person name="Liimatainen K."/>
            <person name="Lipzen A."/>
            <person name="Lukacs Z."/>
            <person name="Mihaltcheva S."/>
            <person name="Morgado L.N."/>
            <person name="Niskanen T."/>
            <person name="Noordeloos M.E."/>
            <person name="Ohm R.A."/>
            <person name="Ortiz-Santana B."/>
            <person name="Ovrebo C."/>
            <person name="Racz N."/>
            <person name="Riley R."/>
            <person name="Savchenko A."/>
            <person name="Shiryaev A."/>
            <person name="Soop K."/>
            <person name="Spirin V."/>
            <person name="Szebenyi C."/>
            <person name="Tomsovsky M."/>
            <person name="Tulloss R.E."/>
            <person name="Uehling J."/>
            <person name="Grigoriev I.V."/>
            <person name="Vagvolgyi C."/>
            <person name="Papp T."/>
            <person name="Martin F.M."/>
            <person name="Miettinen O."/>
            <person name="Hibbett D.S."/>
            <person name="Nagy L.G."/>
        </authorList>
    </citation>
    <scope>NUCLEOTIDE SEQUENCE [LARGE SCALE GENOMIC DNA]</scope>
    <source>
        <strain evidence="2 3">FP101781</strain>
    </source>
</reference>
<dbReference type="AlphaFoldDB" id="A0A4Y7SB82"/>
<gene>
    <name evidence="2" type="ORF">FA13DRAFT_1719409</name>
</gene>
<name>A0A4Y7SB82_COPMI</name>
<evidence type="ECO:0000256" key="1">
    <source>
        <dbReference type="SAM" id="MobiDB-lite"/>
    </source>
</evidence>
<evidence type="ECO:0000313" key="2">
    <source>
        <dbReference type="EMBL" id="TEB18852.1"/>
    </source>
</evidence>
<evidence type="ECO:0000313" key="3">
    <source>
        <dbReference type="Proteomes" id="UP000298030"/>
    </source>
</evidence>
<organism evidence="2 3">
    <name type="scientific">Coprinellus micaceus</name>
    <name type="common">Glistening ink-cap mushroom</name>
    <name type="synonym">Coprinus micaceus</name>
    <dbReference type="NCBI Taxonomy" id="71717"/>
    <lineage>
        <taxon>Eukaryota</taxon>
        <taxon>Fungi</taxon>
        <taxon>Dikarya</taxon>
        <taxon>Basidiomycota</taxon>
        <taxon>Agaricomycotina</taxon>
        <taxon>Agaricomycetes</taxon>
        <taxon>Agaricomycetidae</taxon>
        <taxon>Agaricales</taxon>
        <taxon>Agaricineae</taxon>
        <taxon>Psathyrellaceae</taxon>
        <taxon>Coprinellus</taxon>
    </lineage>
</organism>
<keyword evidence="3" id="KW-1185">Reference proteome</keyword>
<dbReference type="Proteomes" id="UP000298030">
    <property type="component" value="Unassembled WGS sequence"/>
</dbReference>
<feature type="compositionally biased region" description="Acidic residues" evidence="1">
    <location>
        <begin position="73"/>
        <end position="85"/>
    </location>
</feature>
<accession>A0A4Y7SB82</accession>
<sequence length="248" mass="28362">MFSIRAGALALLRCCQRHAYSDRAHDAEASLDPTPDGQERKHEESDGEDSKSNSEADEADIWRRGDGTLNIDNIEEGDEEETEERDQEHDDDTRDFDLAVLFPCIRRKRTKTVLNSAQRSTAARAAEQFLDDLHNPCFGSGNDSDAGDRDREACRQAFQEQSLIAHHNYASARDKYYQSVRRLWDLTELFQNKNQGDHIRFIWSQVIVLIVAVNRFTKGPTREDPLRFHRIDVTATLLPSMGDNPERA</sequence>
<protein>
    <submittedName>
        <fullName evidence="2">Uncharacterized protein</fullName>
    </submittedName>
</protein>